<reference evidence="3 4" key="1">
    <citation type="journal article" date="2020" name="Cell">
        <title>Large-Scale Comparative Analyses of Tick Genomes Elucidate Their Genetic Diversity and Vector Capacities.</title>
        <authorList>
            <consortium name="Tick Genome and Microbiome Consortium (TIGMIC)"/>
            <person name="Jia N."/>
            <person name="Wang J."/>
            <person name="Shi W."/>
            <person name="Du L."/>
            <person name="Sun Y."/>
            <person name="Zhan W."/>
            <person name="Jiang J.F."/>
            <person name="Wang Q."/>
            <person name="Zhang B."/>
            <person name="Ji P."/>
            <person name="Bell-Sakyi L."/>
            <person name="Cui X.M."/>
            <person name="Yuan T.T."/>
            <person name="Jiang B.G."/>
            <person name="Yang W.F."/>
            <person name="Lam T.T."/>
            <person name="Chang Q.C."/>
            <person name="Ding S.J."/>
            <person name="Wang X.J."/>
            <person name="Zhu J.G."/>
            <person name="Ruan X.D."/>
            <person name="Zhao L."/>
            <person name="Wei J.T."/>
            <person name="Ye R.Z."/>
            <person name="Que T.C."/>
            <person name="Du C.H."/>
            <person name="Zhou Y.H."/>
            <person name="Cheng J.X."/>
            <person name="Dai P.F."/>
            <person name="Guo W.B."/>
            <person name="Han X.H."/>
            <person name="Huang E.J."/>
            <person name="Li L.F."/>
            <person name="Wei W."/>
            <person name="Gao Y.C."/>
            <person name="Liu J.Z."/>
            <person name="Shao H.Z."/>
            <person name="Wang X."/>
            <person name="Wang C.C."/>
            <person name="Yang T.C."/>
            <person name="Huo Q.B."/>
            <person name="Li W."/>
            <person name="Chen H.Y."/>
            <person name="Chen S.E."/>
            <person name="Zhou L.G."/>
            <person name="Ni X.B."/>
            <person name="Tian J.H."/>
            <person name="Sheng Y."/>
            <person name="Liu T."/>
            <person name="Pan Y.S."/>
            <person name="Xia L.Y."/>
            <person name="Li J."/>
            <person name="Zhao F."/>
            <person name="Cao W.C."/>
        </authorList>
    </citation>
    <scope>NUCLEOTIDE SEQUENCE [LARGE SCALE GENOMIC DNA]</scope>
    <source>
        <strain evidence="3">HaeL-2018</strain>
    </source>
</reference>
<keyword evidence="1" id="KW-0175">Coiled coil</keyword>
<feature type="region of interest" description="Disordered" evidence="2">
    <location>
        <begin position="1"/>
        <end position="21"/>
    </location>
</feature>
<organism evidence="3 4">
    <name type="scientific">Haemaphysalis longicornis</name>
    <name type="common">Bush tick</name>
    <dbReference type="NCBI Taxonomy" id="44386"/>
    <lineage>
        <taxon>Eukaryota</taxon>
        <taxon>Metazoa</taxon>
        <taxon>Ecdysozoa</taxon>
        <taxon>Arthropoda</taxon>
        <taxon>Chelicerata</taxon>
        <taxon>Arachnida</taxon>
        <taxon>Acari</taxon>
        <taxon>Parasitiformes</taxon>
        <taxon>Ixodida</taxon>
        <taxon>Ixodoidea</taxon>
        <taxon>Ixodidae</taxon>
        <taxon>Haemaphysalinae</taxon>
        <taxon>Haemaphysalis</taxon>
    </lineage>
</organism>
<dbReference type="Proteomes" id="UP000821853">
    <property type="component" value="Chromosome 3"/>
</dbReference>
<accession>A0A9J6G6U5</accession>
<keyword evidence="4" id="KW-1185">Reference proteome</keyword>
<dbReference type="VEuPathDB" id="VectorBase:HLOH_040686"/>
<feature type="compositionally biased region" description="Polar residues" evidence="2">
    <location>
        <begin position="154"/>
        <end position="165"/>
    </location>
</feature>
<feature type="coiled-coil region" evidence="1">
    <location>
        <begin position="95"/>
        <end position="122"/>
    </location>
</feature>
<feature type="region of interest" description="Disordered" evidence="2">
    <location>
        <begin position="146"/>
        <end position="165"/>
    </location>
</feature>
<evidence type="ECO:0000313" key="4">
    <source>
        <dbReference type="Proteomes" id="UP000821853"/>
    </source>
</evidence>
<evidence type="ECO:0000256" key="1">
    <source>
        <dbReference type="SAM" id="Coils"/>
    </source>
</evidence>
<gene>
    <name evidence="3" type="ORF">HPB48_005632</name>
</gene>
<comment type="caution">
    <text evidence="3">The sequence shown here is derived from an EMBL/GenBank/DDBJ whole genome shotgun (WGS) entry which is preliminary data.</text>
</comment>
<proteinExistence type="predicted"/>
<dbReference type="OrthoDB" id="10601400at2759"/>
<dbReference type="EMBL" id="JABSTR010000005">
    <property type="protein sequence ID" value="KAH9371162.1"/>
    <property type="molecule type" value="Genomic_DNA"/>
</dbReference>
<dbReference type="AlphaFoldDB" id="A0A9J6G6U5"/>
<name>A0A9J6G6U5_HAELO</name>
<sequence length="165" mass="17850">MERIEAPSKTKNSGNDVSVAKRKVAKRDTTCAAPVAPNPIMPPALILPPALTQPVTQALNIQTAVVAMEEEKTEAAVPPTMETVMSMLMQISSHVSQLSEQVNSLTARMDNVEAKCSQLSVRVMTLDAKIKHHKVAKVKSSRVALQVRPRQVGSARSSTAQKSRK</sequence>
<evidence type="ECO:0000313" key="3">
    <source>
        <dbReference type="EMBL" id="KAH9371162.1"/>
    </source>
</evidence>
<evidence type="ECO:0000256" key="2">
    <source>
        <dbReference type="SAM" id="MobiDB-lite"/>
    </source>
</evidence>
<protein>
    <submittedName>
        <fullName evidence="3">Uncharacterized protein</fullName>
    </submittedName>
</protein>